<dbReference type="Gene3D" id="1.20.1070.10">
    <property type="entry name" value="Rhodopsin 7-helix transmembrane proteins"/>
    <property type="match status" value="1"/>
</dbReference>
<evidence type="ECO:0000256" key="1">
    <source>
        <dbReference type="ARBA" id="ARBA00003878"/>
    </source>
</evidence>
<keyword evidence="6 13" id="KW-0812">Transmembrane</keyword>
<keyword evidence="9 13" id="KW-0472">Membrane</keyword>
<evidence type="ECO:0000256" key="9">
    <source>
        <dbReference type="ARBA" id="ARBA00023136"/>
    </source>
</evidence>
<evidence type="ECO:0000256" key="12">
    <source>
        <dbReference type="ARBA" id="ARBA00023224"/>
    </source>
</evidence>
<comment type="similarity">
    <text evidence="3 13">Belongs to the G-protein coupled receptor 1 family.</text>
</comment>
<proteinExistence type="inferred from homology"/>
<dbReference type="PROSITE" id="PS51257">
    <property type="entry name" value="PROKAR_LIPOPROTEIN"/>
    <property type="match status" value="1"/>
</dbReference>
<comment type="function">
    <text evidence="1">Putative pheromone receptor.</text>
</comment>
<evidence type="ECO:0000256" key="2">
    <source>
        <dbReference type="ARBA" id="ARBA00004651"/>
    </source>
</evidence>
<evidence type="ECO:0000256" key="6">
    <source>
        <dbReference type="ARBA" id="ARBA00022692"/>
    </source>
</evidence>
<evidence type="ECO:0000256" key="3">
    <source>
        <dbReference type="ARBA" id="ARBA00010663"/>
    </source>
</evidence>
<evidence type="ECO:0000256" key="5">
    <source>
        <dbReference type="ARBA" id="ARBA00022507"/>
    </source>
</evidence>
<keyword evidence="8 13" id="KW-0297">G-protein coupled receptor</keyword>
<feature type="transmembrane region" description="Helical" evidence="13">
    <location>
        <begin position="46"/>
        <end position="63"/>
    </location>
</feature>
<dbReference type="SUPFAM" id="SSF81321">
    <property type="entry name" value="Family A G protein-coupled receptor-like"/>
    <property type="match status" value="1"/>
</dbReference>
<dbReference type="PROSITE" id="PS50262">
    <property type="entry name" value="G_PROTEIN_RECEP_F1_2"/>
    <property type="match status" value="1"/>
</dbReference>
<evidence type="ECO:0000256" key="4">
    <source>
        <dbReference type="ARBA" id="ARBA00022475"/>
    </source>
</evidence>
<feature type="transmembrane region" description="Helical" evidence="13">
    <location>
        <begin position="83"/>
        <end position="104"/>
    </location>
</feature>
<dbReference type="InterPro" id="IPR017452">
    <property type="entry name" value="GPCR_Rhodpsn_7TM"/>
</dbReference>
<protein>
    <recommendedName>
        <fullName evidence="13">Vomeronasal type-1 receptor</fullName>
    </recommendedName>
</protein>
<evidence type="ECO:0000256" key="13">
    <source>
        <dbReference type="RuleBase" id="RU364061"/>
    </source>
</evidence>
<dbReference type="PRINTS" id="PR01534">
    <property type="entry name" value="VOMERONASL1R"/>
</dbReference>
<evidence type="ECO:0000259" key="14">
    <source>
        <dbReference type="PROSITE" id="PS50262"/>
    </source>
</evidence>
<gene>
    <name evidence="16" type="primary">LOC105744016</name>
</gene>
<feature type="domain" description="G-protein coupled receptors family 1 profile" evidence="14">
    <location>
        <begin position="22"/>
        <end position="286"/>
    </location>
</feature>
<keyword evidence="7 13" id="KW-1133">Transmembrane helix</keyword>
<dbReference type="GeneID" id="105744016"/>
<feature type="transmembrane region" description="Helical" evidence="13">
    <location>
        <begin position="12"/>
        <end position="34"/>
    </location>
</feature>
<dbReference type="InParanoid" id="A0A6P3VEE9"/>
<feature type="transmembrane region" description="Helical" evidence="13">
    <location>
        <begin position="236"/>
        <end position="257"/>
    </location>
</feature>
<name>A0A6P3VEE9_OCTDE</name>
<accession>A0A6P3VEE9</accession>
<keyword evidence="10 13" id="KW-0675">Receptor</keyword>
<comment type="subcellular location">
    <subcellularLocation>
        <location evidence="2 13">Cell membrane</location>
        <topology evidence="2 13">Multi-pass membrane protein</topology>
    </subcellularLocation>
</comment>
<sequence>MTSVDLKFAILLPLPIVIGCLGNFSFLCHSAFLYFSDSRSRSTDIILRHLTLANLLVLLSRGIPETMTALGVEDFLNNVGCKLVFYVLMVGKGVSFSTTCLLSMVQAITIRPITSKWTEVKVKALKYIGHCTNLLWFLHMLLNFRVPMLVSGRWRRRNMTNIIDYQYCSAKISSKAQNSIFTALSLSHDILCLELMIWSSGSMVLILYRHKQQTQHIHRHRISSRCSPETRASQSIIFLVCAFVSSYTLSSITHVWFSVYDKSAWWLVKASFLTNACFPTVSPFILMTNKECVCRFTWKK</sequence>
<evidence type="ECO:0000256" key="11">
    <source>
        <dbReference type="ARBA" id="ARBA00023180"/>
    </source>
</evidence>
<evidence type="ECO:0000256" key="7">
    <source>
        <dbReference type="ARBA" id="ARBA00022989"/>
    </source>
</evidence>
<reference evidence="16" key="1">
    <citation type="submission" date="2025-08" db="UniProtKB">
        <authorList>
            <consortium name="RefSeq"/>
        </authorList>
    </citation>
    <scope>IDENTIFICATION</scope>
</reference>
<organism evidence="15 16">
    <name type="scientific">Octodon degus</name>
    <name type="common">Degu</name>
    <name type="synonym">Sciurus degus</name>
    <dbReference type="NCBI Taxonomy" id="10160"/>
    <lineage>
        <taxon>Eukaryota</taxon>
        <taxon>Metazoa</taxon>
        <taxon>Chordata</taxon>
        <taxon>Craniata</taxon>
        <taxon>Vertebrata</taxon>
        <taxon>Euteleostomi</taxon>
        <taxon>Mammalia</taxon>
        <taxon>Eutheria</taxon>
        <taxon>Euarchontoglires</taxon>
        <taxon>Glires</taxon>
        <taxon>Rodentia</taxon>
        <taxon>Hystricomorpha</taxon>
        <taxon>Octodontidae</taxon>
        <taxon>Octodon</taxon>
    </lineage>
</organism>
<evidence type="ECO:0000313" key="15">
    <source>
        <dbReference type="Proteomes" id="UP000515203"/>
    </source>
</evidence>
<keyword evidence="15" id="KW-1185">Reference proteome</keyword>
<dbReference type="GO" id="GO:0019236">
    <property type="term" value="P:response to pheromone"/>
    <property type="evidence" value="ECO:0007669"/>
    <property type="project" value="UniProtKB-KW"/>
</dbReference>
<evidence type="ECO:0000256" key="8">
    <source>
        <dbReference type="ARBA" id="ARBA00023040"/>
    </source>
</evidence>
<dbReference type="Proteomes" id="UP000515203">
    <property type="component" value="Unplaced"/>
</dbReference>
<dbReference type="RefSeq" id="XP_012373165.2">
    <property type="nucleotide sequence ID" value="XM_012517711.2"/>
</dbReference>
<keyword evidence="12 13" id="KW-0807">Transducer</keyword>
<keyword evidence="4 13" id="KW-1003">Cell membrane</keyword>
<dbReference type="InterPro" id="IPR004072">
    <property type="entry name" value="Vmron_rcpt_1"/>
</dbReference>
<evidence type="ECO:0000313" key="16">
    <source>
        <dbReference type="RefSeq" id="XP_012373165.2"/>
    </source>
</evidence>
<dbReference type="PANTHER" id="PTHR24062">
    <property type="entry name" value="VOMERONASAL TYPE-1 RECEPTOR"/>
    <property type="match status" value="1"/>
</dbReference>
<dbReference type="FunFam" id="1.20.1070.10:FF:000033">
    <property type="entry name" value="Vomeronasal type-1 receptor"/>
    <property type="match status" value="1"/>
</dbReference>
<dbReference type="Pfam" id="PF03402">
    <property type="entry name" value="V1R"/>
    <property type="match status" value="1"/>
</dbReference>
<keyword evidence="5 13" id="KW-0589">Pheromone response</keyword>
<dbReference type="GO" id="GO:0007606">
    <property type="term" value="P:sensory perception of chemical stimulus"/>
    <property type="evidence" value="ECO:0007669"/>
    <property type="project" value="UniProtKB-ARBA"/>
</dbReference>
<evidence type="ECO:0000256" key="10">
    <source>
        <dbReference type="ARBA" id="ARBA00023170"/>
    </source>
</evidence>
<dbReference type="GO" id="GO:0005886">
    <property type="term" value="C:plasma membrane"/>
    <property type="evidence" value="ECO:0007669"/>
    <property type="project" value="UniProtKB-SubCell"/>
</dbReference>
<dbReference type="OrthoDB" id="9606139at2759"/>
<dbReference type="AlphaFoldDB" id="A0A6P3VEE9"/>
<feature type="transmembrane region" description="Helical" evidence="13">
    <location>
        <begin position="263"/>
        <end position="286"/>
    </location>
</feature>
<dbReference type="GO" id="GO:0016503">
    <property type="term" value="F:pheromone receptor activity"/>
    <property type="evidence" value="ECO:0007669"/>
    <property type="project" value="InterPro"/>
</dbReference>
<keyword evidence="11" id="KW-0325">Glycoprotein</keyword>